<gene>
    <name evidence="1" type="ORF">R3P38DRAFT_3234513</name>
</gene>
<accession>A0AAV9ZG56</accession>
<evidence type="ECO:0000313" key="2">
    <source>
        <dbReference type="Proteomes" id="UP001362999"/>
    </source>
</evidence>
<comment type="caution">
    <text evidence="1">The sequence shown here is derived from an EMBL/GenBank/DDBJ whole genome shotgun (WGS) entry which is preliminary data.</text>
</comment>
<dbReference type="Proteomes" id="UP001362999">
    <property type="component" value="Unassembled WGS sequence"/>
</dbReference>
<dbReference type="AlphaFoldDB" id="A0AAV9ZG56"/>
<protein>
    <recommendedName>
        <fullName evidence="3">MH1 domain-containing protein</fullName>
    </recommendedName>
</protein>
<proteinExistence type="predicted"/>
<name>A0AAV9ZG56_9AGAR</name>
<evidence type="ECO:0008006" key="3">
    <source>
        <dbReference type="Google" id="ProtNLM"/>
    </source>
</evidence>
<organism evidence="1 2">
    <name type="scientific">Favolaschia claudopus</name>
    <dbReference type="NCBI Taxonomy" id="2862362"/>
    <lineage>
        <taxon>Eukaryota</taxon>
        <taxon>Fungi</taxon>
        <taxon>Dikarya</taxon>
        <taxon>Basidiomycota</taxon>
        <taxon>Agaricomycotina</taxon>
        <taxon>Agaricomycetes</taxon>
        <taxon>Agaricomycetidae</taxon>
        <taxon>Agaricales</taxon>
        <taxon>Marasmiineae</taxon>
        <taxon>Mycenaceae</taxon>
        <taxon>Favolaschia</taxon>
    </lineage>
</organism>
<evidence type="ECO:0000313" key="1">
    <source>
        <dbReference type="EMBL" id="KAK6981248.1"/>
    </source>
</evidence>
<keyword evidence="2" id="KW-1185">Reference proteome</keyword>
<dbReference type="EMBL" id="JAWWNJ010000152">
    <property type="protein sequence ID" value="KAK6981248.1"/>
    <property type="molecule type" value="Genomic_DNA"/>
</dbReference>
<reference evidence="1 2" key="1">
    <citation type="journal article" date="2024" name="J Genomics">
        <title>Draft genome sequencing and assembly of Favolaschia claudopus CIRM-BRFM 2984 isolated from oak limbs.</title>
        <authorList>
            <person name="Navarro D."/>
            <person name="Drula E."/>
            <person name="Chaduli D."/>
            <person name="Cazenave R."/>
            <person name="Ahrendt S."/>
            <person name="Wang J."/>
            <person name="Lipzen A."/>
            <person name="Daum C."/>
            <person name="Barry K."/>
            <person name="Grigoriev I.V."/>
            <person name="Favel A."/>
            <person name="Rosso M.N."/>
            <person name="Martin F."/>
        </authorList>
    </citation>
    <scope>NUCLEOTIDE SEQUENCE [LARGE SCALE GENOMIC DNA]</scope>
    <source>
        <strain evidence="1 2">CIRM-BRFM 2984</strain>
    </source>
</reference>
<sequence>MFPPRCPLCASPPNAAHEVLAVASVALRTTKQQMLMLATPKKLVHDSDANRSLPPHFSRSVYNAVRTGYSIHGNTTLSAPLNGSDASHASSHDAPPLRPLRIRSSVLLQADFLKLSRNQFIDLDAARRSGGCWSASSTLHAYGVFRIFPSRFCSLIPLQLDSDICAAAHRRRCLFRHLGTTQQFNCDALEGSSAPRERAGGGRRGGAVVFNPWHYKEIQYLAILPDTLC</sequence>